<reference evidence="2" key="2">
    <citation type="submission" date="2021-12" db="EMBL/GenBank/DDBJ databases">
        <title>Resequencing data analysis of finger millet.</title>
        <authorList>
            <person name="Hatakeyama M."/>
            <person name="Aluri S."/>
            <person name="Balachadran M.T."/>
            <person name="Sivarajan S.R."/>
            <person name="Poveda L."/>
            <person name="Shimizu-Inatsugi R."/>
            <person name="Schlapbach R."/>
            <person name="Sreeman S.M."/>
            <person name="Shimizu K.K."/>
        </authorList>
    </citation>
    <scope>NUCLEOTIDE SEQUENCE</scope>
</reference>
<dbReference type="Proteomes" id="UP001054889">
    <property type="component" value="Unassembled WGS sequence"/>
</dbReference>
<evidence type="ECO:0000313" key="3">
    <source>
        <dbReference type="Proteomes" id="UP001054889"/>
    </source>
</evidence>
<keyword evidence="3" id="KW-1185">Reference proteome</keyword>
<gene>
    <name evidence="2" type="primary">ga08354</name>
    <name evidence="2" type="ORF">PR202_ga08354</name>
</gene>
<dbReference type="PANTHER" id="PTHR36795:SF2">
    <property type="entry name" value="OS01G0938400 PROTEIN"/>
    <property type="match status" value="1"/>
</dbReference>
<proteinExistence type="predicted"/>
<comment type="caution">
    <text evidence="2">The sequence shown here is derived from an EMBL/GenBank/DDBJ whole genome shotgun (WGS) entry which is preliminary data.</text>
</comment>
<sequence length="178" mass="19516">MPTGSYLMTSSFSYRKLKKLPSSDHEEEHGQQQPPPAATSIQDCYNSYYYRAVVARRRRRAWGRRRGGTRPRLRISSLARALRRKAAAVGARVRASVAKVAARLREGRPYIGDLFAGNYMFMQVAPSPTMTGSGLNGGDKGFVPFTEYYYGKVRSRPAMATGPPAAAAGVPQGVAGFH</sequence>
<evidence type="ECO:0000313" key="2">
    <source>
        <dbReference type="EMBL" id="GJM91931.1"/>
    </source>
</evidence>
<evidence type="ECO:0000256" key="1">
    <source>
        <dbReference type="SAM" id="MobiDB-lite"/>
    </source>
</evidence>
<feature type="region of interest" description="Disordered" evidence="1">
    <location>
        <begin position="20"/>
        <end position="40"/>
    </location>
</feature>
<reference evidence="2" key="1">
    <citation type="journal article" date="2018" name="DNA Res.">
        <title>Multiple hybrid de novo genome assembly of finger millet, an orphan allotetraploid crop.</title>
        <authorList>
            <person name="Hatakeyama M."/>
            <person name="Aluri S."/>
            <person name="Balachadran M.T."/>
            <person name="Sivarajan S.R."/>
            <person name="Patrignani A."/>
            <person name="Gruter S."/>
            <person name="Poveda L."/>
            <person name="Shimizu-Inatsugi R."/>
            <person name="Baeten J."/>
            <person name="Francoijs K.J."/>
            <person name="Nataraja K.N."/>
            <person name="Reddy Y.A.N."/>
            <person name="Phadnis S."/>
            <person name="Ravikumar R.L."/>
            <person name="Schlapbach R."/>
            <person name="Sreeman S.M."/>
            <person name="Shimizu K.K."/>
        </authorList>
    </citation>
    <scope>NUCLEOTIDE SEQUENCE</scope>
</reference>
<organism evidence="2 3">
    <name type="scientific">Eleusine coracana subsp. coracana</name>
    <dbReference type="NCBI Taxonomy" id="191504"/>
    <lineage>
        <taxon>Eukaryota</taxon>
        <taxon>Viridiplantae</taxon>
        <taxon>Streptophyta</taxon>
        <taxon>Embryophyta</taxon>
        <taxon>Tracheophyta</taxon>
        <taxon>Spermatophyta</taxon>
        <taxon>Magnoliopsida</taxon>
        <taxon>Liliopsida</taxon>
        <taxon>Poales</taxon>
        <taxon>Poaceae</taxon>
        <taxon>PACMAD clade</taxon>
        <taxon>Chloridoideae</taxon>
        <taxon>Cynodonteae</taxon>
        <taxon>Eleusininae</taxon>
        <taxon>Eleusine</taxon>
    </lineage>
</organism>
<dbReference type="PANTHER" id="PTHR36795">
    <property type="entry name" value="OS01G0938400 PROTEIN"/>
    <property type="match status" value="1"/>
</dbReference>
<name>A0AAV5C116_ELECO</name>
<accession>A0AAV5C116</accession>
<dbReference type="EMBL" id="BQKI01000004">
    <property type="protein sequence ID" value="GJM91931.1"/>
    <property type="molecule type" value="Genomic_DNA"/>
</dbReference>
<feature type="compositionally biased region" description="Basic and acidic residues" evidence="1">
    <location>
        <begin position="21"/>
        <end position="30"/>
    </location>
</feature>
<dbReference type="AlphaFoldDB" id="A0AAV5C116"/>
<protein>
    <submittedName>
        <fullName evidence="2">Uncharacterized protein</fullName>
    </submittedName>
</protein>